<keyword evidence="2" id="KW-1185">Reference proteome</keyword>
<dbReference type="STRING" id="391936.S7S_10595"/>
<name>A0A0B4XN83_9GAMM</name>
<dbReference type="Proteomes" id="UP000006764">
    <property type="component" value="Chromosome"/>
</dbReference>
<reference evidence="1 2" key="1">
    <citation type="journal article" date="2012" name="J. Bacteriol.">
        <title>Genome sequence of an alkane-degrading bacterium, Alcanivorax pacificus type strain W11-5, isolated from deep sea sediment.</title>
        <authorList>
            <person name="Lai Q."/>
            <person name="Shao Z."/>
        </authorList>
    </citation>
    <scope>NUCLEOTIDE SEQUENCE [LARGE SCALE GENOMIC DNA]</scope>
    <source>
        <strain evidence="1 2">W11-5</strain>
    </source>
</reference>
<evidence type="ECO:0000313" key="2">
    <source>
        <dbReference type="Proteomes" id="UP000006764"/>
    </source>
</evidence>
<dbReference type="HOGENOM" id="CLU_064464_0_0_6"/>
<dbReference type="OrthoDB" id="158131at2"/>
<evidence type="ECO:0000313" key="1">
    <source>
        <dbReference type="EMBL" id="AJD48531.1"/>
    </source>
</evidence>
<evidence type="ECO:0008006" key="3">
    <source>
        <dbReference type="Google" id="ProtNLM"/>
    </source>
</evidence>
<dbReference type="RefSeq" id="WP_008735107.1">
    <property type="nucleotide sequence ID" value="NZ_CP004387.1"/>
</dbReference>
<gene>
    <name evidence="1" type="ORF">S7S_10595</name>
</gene>
<organism evidence="1 2">
    <name type="scientific">Isoalcanivorax pacificus W11-5</name>
    <dbReference type="NCBI Taxonomy" id="391936"/>
    <lineage>
        <taxon>Bacteria</taxon>
        <taxon>Pseudomonadati</taxon>
        <taxon>Pseudomonadota</taxon>
        <taxon>Gammaproteobacteria</taxon>
        <taxon>Oceanospirillales</taxon>
        <taxon>Alcanivoracaceae</taxon>
        <taxon>Isoalcanivorax</taxon>
    </lineage>
</organism>
<dbReference type="KEGG" id="apac:S7S_10595"/>
<dbReference type="AlphaFoldDB" id="A0A0B4XN83"/>
<protein>
    <recommendedName>
        <fullName evidence="3">Nucleotidyl transferase AbiEii/AbiGii toxin family protein</fullName>
    </recommendedName>
</protein>
<proteinExistence type="predicted"/>
<dbReference type="EMBL" id="CP004387">
    <property type="protein sequence ID" value="AJD48531.1"/>
    <property type="molecule type" value="Genomic_DNA"/>
</dbReference>
<dbReference type="Pfam" id="PF08843">
    <property type="entry name" value="AbiEii"/>
    <property type="match status" value="1"/>
</dbReference>
<accession>A0A0B4XN83</accession>
<dbReference type="InterPro" id="IPR014942">
    <property type="entry name" value="AbiEii"/>
</dbReference>
<sequence length="302" mass="34712">MASRDFEALVTRAMAMPGRTHMRPVVEKELLHYDILFALDRQGLLDRLTFQGGTSLRLCHGAPRFSEDLDFVAGTEFGDPELQDIKACLEQYLGERYGLQVWVKEPPSDDDTRPGVQVRRWQVSIRTAPERPDLPHQRIKLEVVNVPAYTRVLMPLRHNYDFLPDGYDETLVGVETLDEVFVDKLIAYPVTAHPRYRDIWDLQWLAQREAKMDEAVLRAKIDDYGLEDYPGKLEQAIRELPERIQSQAFRDTLSRFLPEDTLDRTLNREGFLGYLTSAVGGHLQSALAVLRTGSEPERPFNM</sequence>
<dbReference type="Gene3D" id="3.10.450.620">
    <property type="entry name" value="JHP933, nucleotidyltransferase-like core domain"/>
    <property type="match status" value="1"/>
</dbReference>